<keyword evidence="11 16" id="KW-0694">RNA-binding</keyword>
<keyword evidence="13 15" id="KW-0030">Aminoacyl-tRNA synthetase</keyword>
<evidence type="ECO:0000256" key="16">
    <source>
        <dbReference type="PROSITE-ProRule" id="PRU00209"/>
    </source>
</evidence>
<dbReference type="InterPro" id="IPR045864">
    <property type="entry name" value="aa-tRNA-synth_II/BPL/LPL"/>
</dbReference>
<accession>A0A1M6CKQ0</accession>
<dbReference type="Pfam" id="PF03483">
    <property type="entry name" value="B3_4"/>
    <property type="match status" value="1"/>
</dbReference>
<dbReference type="EC" id="6.1.1.20" evidence="15"/>
<feature type="binding site" evidence="15">
    <location>
        <position position="457"/>
    </location>
    <ligand>
        <name>Mg(2+)</name>
        <dbReference type="ChEBI" id="CHEBI:18420"/>
        <note>shared with alpha subunit</note>
    </ligand>
</feature>
<dbReference type="PANTHER" id="PTHR10947">
    <property type="entry name" value="PHENYLALANYL-TRNA SYNTHETASE BETA CHAIN AND LEUCINE-RICH REPEAT-CONTAINING PROTEIN 47"/>
    <property type="match status" value="1"/>
</dbReference>
<comment type="cofactor">
    <cofactor evidence="15">
        <name>Mg(2+)</name>
        <dbReference type="ChEBI" id="CHEBI:18420"/>
    </cofactor>
    <text evidence="15">Binds 2 magnesium ions per tetramer.</text>
</comment>
<dbReference type="SUPFAM" id="SSF46955">
    <property type="entry name" value="Putative DNA-binding domain"/>
    <property type="match status" value="1"/>
</dbReference>
<dbReference type="InterPro" id="IPR045060">
    <property type="entry name" value="Phe-tRNA-ligase_IIc_bsu"/>
</dbReference>
<evidence type="ECO:0000256" key="1">
    <source>
        <dbReference type="ARBA" id="ARBA00004496"/>
    </source>
</evidence>
<dbReference type="InterPro" id="IPR004532">
    <property type="entry name" value="Phe-tRNA-ligase_IIc_bsu_bact"/>
</dbReference>
<dbReference type="GO" id="GO:0000287">
    <property type="term" value="F:magnesium ion binding"/>
    <property type="evidence" value="ECO:0007669"/>
    <property type="project" value="UniProtKB-UniRule"/>
</dbReference>
<evidence type="ECO:0000256" key="11">
    <source>
        <dbReference type="ARBA" id="ARBA00022884"/>
    </source>
</evidence>
<evidence type="ECO:0000256" key="14">
    <source>
        <dbReference type="ARBA" id="ARBA00049255"/>
    </source>
</evidence>
<protein>
    <recommendedName>
        <fullName evidence="15">Phenylalanine--tRNA ligase beta subunit</fullName>
        <ecNumber evidence="15">6.1.1.20</ecNumber>
    </recommendedName>
    <alternativeName>
        <fullName evidence="15">Phenylalanyl-tRNA synthetase beta subunit</fullName>
        <shortName evidence="15">PheRS</shortName>
    </alternativeName>
</protein>
<dbReference type="InterPro" id="IPR009061">
    <property type="entry name" value="DNA-bd_dom_put_sf"/>
</dbReference>
<dbReference type="PANTHER" id="PTHR10947:SF0">
    <property type="entry name" value="PHENYLALANINE--TRNA LIGASE BETA SUBUNIT"/>
    <property type="match status" value="1"/>
</dbReference>
<evidence type="ECO:0000256" key="5">
    <source>
        <dbReference type="ARBA" id="ARBA00022555"/>
    </source>
</evidence>
<dbReference type="SUPFAM" id="SSF54991">
    <property type="entry name" value="Anticodon-binding domain of PheRS"/>
    <property type="match status" value="1"/>
</dbReference>
<comment type="similarity">
    <text evidence="2 15">Belongs to the phenylalanyl-tRNA synthetase beta subunit family. Type 1 subfamily.</text>
</comment>
<dbReference type="GO" id="GO:0140096">
    <property type="term" value="F:catalytic activity, acting on a protein"/>
    <property type="evidence" value="ECO:0007669"/>
    <property type="project" value="UniProtKB-ARBA"/>
</dbReference>
<dbReference type="EMBL" id="FQYQ01000003">
    <property type="protein sequence ID" value="SHI61590.1"/>
    <property type="molecule type" value="Genomic_DNA"/>
</dbReference>
<comment type="subcellular location">
    <subcellularLocation>
        <location evidence="1 15">Cytoplasm</location>
    </subcellularLocation>
</comment>
<dbReference type="Pfam" id="PF03147">
    <property type="entry name" value="FDX-ACB"/>
    <property type="match status" value="1"/>
</dbReference>
<sequence>MFISMNWISDFVDLSGLDKMELIAKFSLATAEVENDIFHKGEDLSGVVVAEIKSVEEHPESKKLHLLKVDAGDGKLTDVVCGAPNVRVGMKTAFAKVGAKLGEITIAPRPLAGFESHGMCCSEKEIGISDNNDGIMDITEDVANGTDIKDLYEIDDIIFEVDNKSLTNRPDLWGHYGIAREFATIAKRPLKELPTIDLSKYDNLEKIDLKIEDELCQRYSSIKVENVEKNVAPMNMRIRLFYCGMRGINLLTDLTNYIMLEMGQPMHAFDSRKVGKIRIKRFDKPFTFTTLDGVERNIDENTLMICNDNTPVAIAGIMGGLDSEIVEDTTQLTLESATFNAASIRKSAVRLAHRTDASARYEKSLDPEMTTVAIARFMKLLLDIDPGVKVVSALTDEYAFHYPHVALDFDKNFVDKYTGIEITNEHIVDTLTALGFGVKHEGDNFHVDVPSYRATKDISLKADIIEEITRIYGYDNFELVTTAAPLYPVRMDETKNVEDRIKDILVKRFKLHEVHSYVWQYADEYKKLGMDVEENVKLANSTNPNIETLRRSMIPTQLCQVNYNTGYATDFGIFEVGRVVEGLKADGLCDEKKKLCITLFSKTKSLEKLYFELRDMIAETVDDVRNKALTYKKLEATHSYEHPKNLNALILDGVQIGEIGVAHPVVSKKIDKKAAIVFAEIDVEALSDINPEPIKYEEPSKYPSIEVDLSFIAEKFSEINDTIKESAKDILKKVGVSDVYSDGDSKSITVRLLFGDDERTLTHDEVQNVVDEIIEKLKNKGINLKA</sequence>
<dbReference type="InterPro" id="IPR041616">
    <property type="entry name" value="PheRS_beta_core"/>
</dbReference>
<dbReference type="InterPro" id="IPR005147">
    <property type="entry name" value="tRNA_synthase_B5-dom"/>
</dbReference>
<dbReference type="Gene3D" id="3.30.930.10">
    <property type="entry name" value="Bira Bifunctional Protein, Domain 2"/>
    <property type="match status" value="1"/>
</dbReference>
<feature type="binding site" evidence="15">
    <location>
        <position position="467"/>
    </location>
    <ligand>
        <name>Mg(2+)</name>
        <dbReference type="ChEBI" id="CHEBI:18420"/>
        <note>shared with alpha subunit</note>
    </ligand>
</feature>
<dbReference type="InterPro" id="IPR002547">
    <property type="entry name" value="tRNA-bd_dom"/>
</dbReference>
<evidence type="ECO:0000313" key="21">
    <source>
        <dbReference type="Proteomes" id="UP000184185"/>
    </source>
</evidence>
<keyword evidence="7 15" id="KW-0479">Metal-binding</keyword>
<dbReference type="SMART" id="SM00873">
    <property type="entry name" value="B3_4"/>
    <property type="match status" value="1"/>
</dbReference>
<comment type="catalytic activity">
    <reaction evidence="14 15">
        <text>tRNA(Phe) + L-phenylalanine + ATP = L-phenylalanyl-tRNA(Phe) + AMP + diphosphate + H(+)</text>
        <dbReference type="Rhea" id="RHEA:19413"/>
        <dbReference type="Rhea" id="RHEA-COMP:9668"/>
        <dbReference type="Rhea" id="RHEA-COMP:9699"/>
        <dbReference type="ChEBI" id="CHEBI:15378"/>
        <dbReference type="ChEBI" id="CHEBI:30616"/>
        <dbReference type="ChEBI" id="CHEBI:33019"/>
        <dbReference type="ChEBI" id="CHEBI:58095"/>
        <dbReference type="ChEBI" id="CHEBI:78442"/>
        <dbReference type="ChEBI" id="CHEBI:78531"/>
        <dbReference type="ChEBI" id="CHEBI:456215"/>
        <dbReference type="EC" id="6.1.1.20"/>
    </reaction>
</comment>
<dbReference type="Gene3D" id="3.30.70.380">
    <property type="entry name" value="Ferrodoxin-fold anticodon-binding domain"/>
    <property type="match status" value="1"/>
</dbReference>
<dbReference type="SUPFAM" id="SSF55681">
    <property type="entry name" value="Class II aaRS and biotin synthetases"/>
    <property type="match status" value="1"/>
</dbReference>
<keyword evidence="5 16" id="KW-0820">tRNA-binding</keyword>
<feature type="binding site" evidence="15">
    <location>
        <position position="463"/>
    </location>
    <ligand>
        <name>Mg(2+)</name>
        <dbReference type="ChEBI" id="CHEBI:18420"/>
        <note>shared with alpha subunit</note>
    </ligand>
</feature>
<evidence type="ECO:0000259" key="18">
    <source>
        <dbReference type="PROSITE" id="PS51447"/>
    </source>
</evidence>
<dbReference type="GO" id="GO:0006432">
    <property type="term" value="P:phenylalanyl-tRNA aminoacylation"/>
    <property type="evidence" value="ECO:0007669"/>
    <property type="project" value="UniProtKB-UniRule"/>
</dbReference>
<proteinExistence type="inferred from homology"/>
<dbReference type="Pfam" id="PF03484">
    <property type="entry name" value="B5"/>
    <property type="match status" value="1"/>
</dbReference>
<dbReference type="InterPro" id="IPR012340">
    <property type="entry name" value="NA-bd_OB-fold"/>
</dbReference>
<dbReference type="InterPro" id="IPR036690">
    <property type="entry name" value="Fdx_antiC-bd_sf"/>
</dbReference>
<dbReference type="AlphaFoldDB" id="A0A1M6CKQ0"/>
<dbReference type="FunFam" id="2.40.50.140:FF:000045">
    <property type="entry name" value="Phenylalanine--tRNA ligase beta subunit"/>
    <property type="match status" value="1"/>
</dbReference>
<feature type="binding site" evidence="15">
    <location>
        <position position="466"/>
    </location>
    <ligand>
        <name>Mg(2+)</name>
        <dbReference type="ChEBI" id="CHEBI:18420"/>
        <note>shared with alpha subunit</note>
    </ligand>
</feature>
<evidence type="ECO:0000256" key="12">
    <source>
        <dbReference type="ARBA" id="ARBA00022917"/>
    </source>
</evidence>
<evidence type="ECO:0000256" key="10">
    <source>
        <dbReference type="ARBA" id="ARBA00022842"/>
    </source>
</evidence>
<evidence type="ECO:0000256" key="13">
    <source>
        <dbReference type="ARBA" id="ARBA00023146"/>
    </source>
</evidence>
<evidence type="ECO:0000256" key="6">
    <source>
        <dbReference type="ARBA" id="ARBA00022598"/>
    </source>
</evidence>
<dbReference type="GO" id="GO:0000049">
    <property type="term" value="F:tRNA binding"/>
    <property type="evidence" value="ECO:0007669"/>
    <property type="project" value="UniProtKB-UniRule"/>
</dbReference>
<keyword evidence="9 15" id="KW-0067">ATP-binding</keyword>
<dbReference type="GO" id="GO:0004826">
    <property type="term" value="F:phenylalanine-tRNA ligase activity"/>
    <property type="evidence" value="ECO:0007669"/>
    <property type="project" value="UniProtKB-UniRule"/>
</dbReference>
<dbReference type="Pfam" id="PF17759">
    <property type="entry name" value="tRNA_synthFbeta"/>
    <property type="match status" value="1"/>
</dbReference>
<evidence type="ECO:0000256" key="7">
    <source>
        <dbReference type="ARBA" id="ARBA00022723"/>
    </source>
</evidence>
<evidence type="ECO:0000256" key="4">
    <source>
        <dbReference type="ARBA" id="ARBA00022490"/>
    </source>
</evidence>
<keyword evidence="12 15" id="KW-0648">Protein biosynthesis</keyword>
<comment type="subunit">
    <text evidence="3 15">Tetramer of two alpha and two beta subunits.</text>
</comment>
<evidence type="ECO:0000256" key="3">
    <source>
        <dbReference type="ARBA" id="ARBA00011209"/>
    </source>
</evidence>
<dbReference type="Proteomes" id="UP000184185">
    <property type="component" value="Unassembled WGS sequence"/>
</dbReference>
<dbReference type="InterPro" id="IPR033714">
    <property type="entry name" value="tRNA_bind_bactPheRS"/>
</dbReference>
<keyword evidence="6 15" id="KW-0436">Ligase</keyword>
<evidence type="ECO:0000256" key="9">
    <source>
        <dbReference type="ARBA" id="ARBA00022840"/>
    </source>
</evidence>
<dbReference type="Pfam" id="PF01588">
    <property type="entry name" value="tRNA_bind"/>
    <property type="match status" value="1"/>
</dbReference>
<dbReference type="RefSeq" id="WP_072912895.1">
    <property type="nucleotide sequence ID" value="NZ_FQYQ01000003.1"/>
</dbReference>
<evidence type="ECO:0000256" key="2">
    <source>
        <dbReference type="ARBA" id="ARBA00008653"/>
    </source>
</evidence>
<dbReference type="NCBIfam" id="NF045760">
    <property type="entry name" value="YtpR"/>
    <property type="match status" value="1"/>
</dbReference>
<feature type="domain" description="FDX-ACB" evidence="18">
    <location>
        <begin position="700"/>
        <end position="785"/>
    </location>
</feature>
<feature type="domain" description="B5" evidence="19">
    <location>
        <begin position="402"/>
        <end position="479"/>
    </location>
</feature>
<dbReference type="HAMAP" id="MF_00283">
    <property type="entry name" value="Phe_tRNA_synth_beta1"/>
    <property type="match status" value="1"/>
</dbReference>
<keyword evidence="21" id="KW-1185">Reference proteome</keyword>
<dbReference type="Gene3D" id="2.40.50.140">
    <property type="entry name" value="Nucleic acid-binding proteins"/>
    <property type="match status" value="1"/>
</dbReference>
<dbReference type="OrthoDB" id="9805455at2"/>
<reference evidence="20 21" key="1">
    <citation type="submission" date="2016-11" db="EMBL/GenBank/DDBJ databases">
        <authorList>
            <person name="Jaros S."/>
            <person name="Januszkiewicz K."/>
            <person name="Wedrychowicz H."/>
        </authorList>
    </citation>
    <scope>NUCLEOTIDE SEQUENCE [LARGE SCALE GENOMIC DNA]</scope>
    <source>
        <strain evidence="20 21">DSM 14809</strain>
    </source>
</reference>
<dbReference type="PROSITE" id="PS50886">
    <property type="entry name" value="TRBD"/>
    <property type="match status" value="1"/>
</dbReference>
<dbReference type="InterPro" id="IPR005146">
    <property type="entry name" value="B3/B4_tRNA-bd"/>
</dbReference>
<evidence type="ECO:0000256" key="15">
    <source>
        <dbReference type="HAMAP-Rule" id="MF_00283"/>
    </source>
</evidence>
<evidence type="ECO:0000259" key="19">
    <source>
        <dbReference type="PROSITE" id="PS51483"/>
    </source>
</evidence>
<dbReference type="CDD" id="cd02796">
    <property type="entry name" value="tRNA_bind_bactPheRS"/>
    <property type="match status" value="1"/>
</dbReference>
<dbReference type="GO" id="GO:0005524">
    <property type="term" value="F:ATP binding"/>
    <property type="evidence" value="ECO:0007669"/>
    <property type="project" value="UniProtKB-UniRule"/>
</dbReference>
<gene>
    <name evidence="15" type="primary">pheT</name>
    <name evidence="20" type="ORF">SAMN02745725_00743</name>
</gene>
<dbReference type="SUPFAM" id="SSF56037">
    <property type="entry name" value="PheT/TilS domain"/>
    <property type="match status" value="1"/>
</dbReference>
<dbReference type="NCBIfam" id="TIGR00472">
    <property type="entry name" value="pheT_bact"/>
    <property type="match status" value="1"/>
</dbReference>
<evidence type="ECO:0000259" key="17">
    <source>
        <dbReference type="PROSITE" id="PS50886"/>
    </source>
</evidence>
<evidence type="ECO:0000256" key="8">
    <source>
        <dbReference type="ARBA" id="ARBA00022741"/>
    </source>
</evidence>
<evidence type="ECO:0000313" key="20">
    <source>
        <dbReference type="EMBL" id="SHI61590.1"/>
    </source>
</evidence>
<dbReference type="GO" id="GO:0009328">
    <property type="term" value="C:phenylalanine-tRNA ligase complex"/>
    <property type="evidence" value="ECO:0007669"/>
    <property type="project" value="TreeGrafter"/>
</dbReference>
<dbReference type="SUPFAM" id="SSF50249">
    <property type="entry name" value="Nucleic acid-binding proteins"/>
    <property type="match status" value="1"/>
</dbReference>
<dbReference type="PROSITE" id="PS51483">
    <property type="entry name" value="B5"/>
    <property type="match status" value="1"/>
</dbReference>
<dbReference type="InterPro" id="IPR005121">
    <property type="entry name" value="Fdx_antiC-bd"/>
</dbReference>
<dbReference type="SMART" id="SM00896">
    <property type="entry name" value="FDX-ACB"/>
    <property type="match status" value="1"/>
</dbReference>
<organism evidence="20 21">
    <name type="scientific">Pseudobutyrivibrio xylanivorans DSM 14809</name>
    <dbReference type="NCBI Taxonomy" id="1123012"/>
    <lineage>
        <taxon>Bacteria</taxon>
        <taxon>Bacillati</taxon>
        <taxon>Bacillota</taxon>
        <taxon>Clostridia</taxon>
        <taxon>Lachnospirales</taxon>
        <taxon>Lachnospiraceae</taxon>
        <taxon>Pseudobutyrivibrio</taxon>
    </lineage>
</organism>
<keyword evidence="10 15" id="KW-0460">Magnesium</keyword>
<feature type="domain" description="TRNA-binding" evidence="17">
    <location>
        <begin position="41"/>
        <end position="149"/>
    </location>
</feature>
<keyword evidence="8 15" id="KW-0547">Nucleotide-binding</keyword>
<keyword evidence="4 15" id="KW-0963">Cytoplasm</keyword>
<dbReference type="GO" id="GO:0016740">
    <property type="term" value="F:transferase activity"/>
    <property type="evidence" value="ECO:0007669"/>
    <property type="project" value="UniProtKB-ARBA"/>
</dbReference>
<dbReference type="PROSITE" id="PS51447">
    <property type="entry name" value="FDX_ACB"/>
    <property type="match status" value="1"/>
</dbReference>
<name>A0A1M6CKQ0_PSEXY</name>
<dbReference type="STRING" id="185007.SAMN02910350_01102"/>
<dbReference type="Gene3D" id="3.50.40.10">
    <property type="entry name" value="Phenylalanyl-trna Synthetase, Chain B, domain 3"/>
    <property type="match status" value="1"/>
</dbReference>
<dbReference type="SMART" id="SM00874">
    <property type="entry name" value="B5"/>
    <property type="match status" value="1"/>
</dbReference>
<dbReference type="InterPro" id="IPR020825">
    <property type="entry name" value="Phe-tRNA_synthase-like_B3/B4"/>
</dbReference>
<dbReference type="Gene3D" id="3.30.56.10">
    <property type="match status" value="2"/>
</dbReference>